<gene>
    <name evidence="9" type="ORF">HMPREF1541_06120</name>
</gene>
<feature type="region of interest" description="Disordered" evidence="7">
    <location>
        <begin position="1"/>
        <end position="23"/>
    </location>
</feature>
<dbReference type="Proteomes" id="UP000030752">
    <property type="component" value="Unassembled WGS sequence"/>
</dbReference>
<comment type="similarity">
    <text evidence="1">Belongs to the peptidase C2 family.</text>
</comment>
<evidence type="ECO:0000256" key="2">
    <source>
        <dbReference type="ARBA" id="ARBA00022670"/>
    </source>
</evidence>
<dbReference type="PANTHER" id="PTHR10183:SF379">
    <property type="entry name" value="CALPAIN-5"/>
    <property type="match status" value="1"/>
</dbReference>
<dbReference type="SMART" id="SM00230">
    <property type="entry name" value="CysPc"/>
    <property type="match status" value="1"/>
</dbReference>
<feature type="region of interest" description="Disordered" evidence="7">
    <location>
        <begin position="583"/>
        <end position="604"/>
    </location>
</feature>
<dbReference type="InParanoid" id="W2RW43"/>
<feature type="active site" evidence="5 6">
    <location>
        <position position="156"/>
    </location>
</feature>
<dbReference type="GeneID" id="19973459"/>
<evidence type="ECO:0000256" key="5">
    <source>
        <dbReference type="PIRSR" id="PIRSR622684-1"/>
    </source>
</evidence>
<dbReference type="OrthoDB" id="424753at2759"/>
<feature type="compositionally biased region" description="Pro residues" evidence="7">
    <location>
        <begin position="1"/>
        <end position="16"/>
    </location>
</feature>
<dbReference type="PROSITE" id="PS50203">
    <property type="entry name" value="CALPAIN_CAT"/>
    <property type="match status" value="1"/>
</dbReference>
<dbReference type="EMBL" id="KB822721">
    <property type="protein sequence ID" value="ETN39894.1"/>
    <property type="molecule type" value="Genomic_DNA"/>
</dbReference>
<dbReference type="PRINTS" id="PR00704">
    <property type="entry name" value="CALPAIN"/>
</dbReference>
<feature type="active site" evidence="5 6">
    <location>
        <position position="379"/>
    </location>
</feature>
<feature type="domain" description="Calpain catalytic" evidence="8">
    <location>
        <begin position="127"/>
        <end position="435"/>
    </location>
</feature>
<dbReference type="HOGENOM" id="CLU_006072_1_2_1"/>
<feature type="compositionally biased region" description="Gly residues" evidence="7">
    <location>
        <begin position="1040"/>
        <end position="1052"/>
    </location>
</feature>
<dbReference type="AlphaFoldDB" id="W2RW43"/>
<keyword evidence="2 6" id="KW-0645">Protease</keyword>
<evidence type="ECO:0000256" key="7">
    <source>
        <dbReference type="SAM" id="MobiDB-lite"/>
    </source>
</evidence>
<evidence type="ECO:0000313" key="10">
    <source>
        <dbReference type="Proteomes" id="UP000030752"/>
    </source>
</evidence>
<dbReference type="RefSeq" id="XP_008718679.1">
    <property type="nucleotide sequence ID" value="XM_008720457.1"/>
</dbReference>
<feature type="region of interest" description="Disordered" evidence="7">
    <location>
        <begin position="891"/>
        <end position="994"/>
    </location>
</feature>
<dbReference type="Pfam" id="PF00648">
    <property type="entry name" value="Peptidase_C2"/>
    <property type="match status" value="1"/>
</dbReference>
<feature type="compositionally biased region" description="Low complexity" evidence="7">
    <location>
        <begin position="899"/>
        <end position="910"/>
    </location>
</feature>
<dbReference type="VEuPathDB" id="FungiDB:HMPREF1541_06120"/>
<sequence length="1077" mass="120550">MEPAEAPAPPRQPATQPPQRTISEYWQTFKTPFPGKVFNVLPSRNVRRASSSSKSQRSRAQRPPKTYDQARKECLRDVDRIIRECRRTNQKYRDPHFDIEWDLKSHQRDCLDGLNVKIDGMMPKGVKRVADIFEKPQFYINGPTAGDVRQGLDGDCYLMAALCGLGSMEGLISRVVVKYDQDVGVYGFVFHRDGEWQQTIIDDKLYLRAPDYEEALQERDIWEQIDRLNAEEEYRKTHQTGSRALYFAQCSDENETWLPLLEKAYAKAHGDYSVIHGGFVGEAVEDLTGGVTTEIYSSDILNKDKFWSEELMQVGKSFLFGCATGIYSDWLAEIDRAKNPENQEVGWRNMDRRGLVEGHAYSIMEARELRGERLLKVRNPWGKREWAGKWSDGSEQWDAEWMKILDHKFGNDGIFWISYDDLLKRYQHFDRTRIFTDEWTVKQCWASVDVGWEPEYHPTKFELELKKEGKVVIVLSQLDKIYWRGLEGEYDFDLQFRLEEASSDAGEYIVRSHGRYAMDRSVSTDLTLPAGNYHVHMKIEATRNDNEPVEHLLPKYVKERREKLIQIGTSYDLAHEKGIYVQSKSEKHDRVRREKEKGKQEKAEMREALKKKIRQEALKRWEKDRKRHTREKEKTKKREKVEKARAEKMGMRQEAGQDQPEVDSAEIQLPVSGTLASDGKAAISSVEATTVNDGPFKIKSFSGEDVPSPGTPAPAEQALPAAPLPTPINQDSDTPAVVQPLDQVLEDLPSATVPRFEEDHFQDAHLVEDRKPPTPVVQINGKDAVTDVKPLPARPRVSQEEHILASSGVPDEATGGSARSPVPPSDPSNVVKKPEPMAHEGPAAPEGIANNTYGTGSATSVAKPTMANVSSSALLPHNDDAASIDSFESFDWDSDLDMPSEPSSSSSSTDAADEDEDYHASSDSDSDSGHVMYRPPSPIKPFVPKSKSKSSSKPKSAASRSRYHTPAWQLGEADPDANDANVSTAGVGGVGGTGEQLWNAVCTVGLRIYSTLGDDEVGLKVLWPEKEEEKRWEGKRKGGTVNGGGQTAVGGGKKLDPDDMNRGAVVLGTGLKASGQG</sequence>
<keyword evidence="3 6" id="KW-0378">Hydrolase</keyword>
<feature type="compositionally biased region" description="Basic and acidic residues" evidence="7">
    <location>
        <begin position="618"/>
        <end position="651"/>
    </location>
</feature>
<feature type="region of interest" description="Disordered" evidence="7">
    <location>
        <begin position="763"/>
        <end position="860"/>
    </location>
</feature>
<evidence type="ECO:0000313" key="9">
    <source>
        <dbReference type="EMBL" id="ETN39894.1"/>
    </source>
</evidence>
<dbReference type="GO" id="GO:0006508">
    <property type="term" value="P:proteolysis"/>
    <property type="evidence" value="ECO:0007669"/>
    <property type="project" value="UniProtKB-KW"/>
</dbReference>
<feature type="region of interest" description="Disordered" evidence="7">
    <location>
        <begin position="1027"/>
        <end position="1077"/>
    </location>
</feature>
<reference evidence="9 10" key="1">
    <citation type="submission" date="2013-03" db="EMBL/GenBank/DDBJ databases">
        <title>The Genome Sequence of Phialophora europaea CBS 101466.</title>
        <authorList>
            <consortium name="The Broad Institute Genomics Platform"/>
            <person name="Cuomo C."/>
            <person name="de Hoog S."/>
            <person name="Gorbushina A."/>
            <person name="Walker B."/>
            <person name="Young S.K."/>
            <person name="Zeng Q."/>
            <person name="Gargeya S."/>
            <person name="Fitzgerald M."/>
            <person name="Haas B."/>
            <person name="Abouelleil A."/>
            <person name="Allen A.W."/>
            <person name="Alvarado L."/>
            <person name="Arachchi H.M."/>
            <person name="Berlin A.M."/>
            <person name="Chapman S.B."/>
            <person name="Gainer-Dewar J."/>
            <person name="Goldberg J."/>
            <person name="Griggs A."/>
            <person name="Gujja S."/>
            <person name="Hansen M."/>
            <person name="Howarth C."/>
            <person name="Imamovic A."/>
            <person name="Ireland A."/>
            <person name="Larimer J."/>
            <person name="McCowan C."/>
            <person name="Murphy C."/>
            <person name="Pearson M."/>
            <person name="Poon T.W."/>
            <person name="Priest M."/>
            <person name="Roberts A."/>
            <person name="Saif S."/>
            <person name="Shea T."/>
            <person name="Sisk P."/>
            <person name="Sykes S."/>
            <person name="Wortman J."/>
            <person name="Nusbaum C."/>
            <person name="Birren B."/>
        </authorList>
    </citation>
    <scope>NUCLEOTIDE SEQUENCE [LARGE SCALE GENOMIC DNA]</scope>
    <source>
        <strain evidence="9 10">CBS 101466</strain>
    </source>
</reference>
<evidence type="ECO:0000256" key="4">
    <source>
        <dbReference type="ARBA" id="ARBA00022807"/>
    </source>
</evidence>
<dbReference type="STRING" id="1220924.W2RW43"/>
<dbReference type="Gene3D" id="3.90.70.10">
    <property type="entry name" value="Cysteine proteinases"/>
    <property type="match status" value="1"/>
</dbReference>
<dbReference type="InterPro" id="IPR038765">
    <property type="entry name" value="Papain-like_cys_pep_sf"/>
</dbReference>
<evidence type="ECO:0000256" key="6">
    <source>
        <dbReference type="PROSITE-ProRule" id="PRU00239"/>
    </source>
</evidence>
<organism evidence="9 10">
    <name type="scientific">Cyphellophora europaea (strain CBS 101466)</name>
    <name type="common">Phialophora europaea</name>
    <dbReference type="NCBI Taxonomy" id="1220924"/>
    <lineage>
        <taxon>Eukaryota</taxon>
        <taxon>Fungi</taxon>
        <taxon>Dikarya</taxon>
        <taxon>Ascomycota</taxon>
        <taxon>Pezizomycotina</taxon>
        <taxon>Eurotiomycetes</taxon>
        <taxon>Chaetothyriomycetidae</taxon>
        <taxon>Chaetothyriales</taxon>
        <taxon>Cyphellophoraceae</taxon>
        <taxon>Cyphellophora</taxon>
    </lineage>
</organism>
<proteinExistence type="inferred from homology"/>
<dbReference type="GO" id="GO:0004198">
    <property type="term" value="F:calcium-dependent cysteine-type endopeptidase activity"/>
    <property type="evidence" value="ECO:0007669"/>
    <property type="project" value="InterPro"/>
</dbReference>
<feature type="region of interest" description="Disordered" evidence="7">
    <location>
        <begin position="618"/>
        <end position="665"/>
    </location>
</feature>
<dbReference type="CDD" id="cd00044">
    <property type="entry name" value="CysPc"/>
    <property type="match status" value="1"/>
</dbReference>
<evidence type="ECO:0000256" key="1">
    <source>
        <dbReference type="ARBA" id="ARBA00007623"/>
    </source>
</evidence>
<protein>
    <recommendedName>
        <fullName evidence="8">Calpain catalytic domain-containing protein</fullName>
    </recommendedName>
</protein>
<evidence type="ECO:0000259" key="8">
    <source>
        <dbReference type="PROSITE" id="PS50203"/>
    </source>
</evidence>
<keyword evidence="10" id="KW-1185">Reference proteome</keyword>
<dbReference type="eggNOG" id="KOG0045">
    <property type="taxonomic scope" value="Eukaryota"/>
</dbReference>
<dbReference type="PANTHER" id="PTHR10183">
    <property type="entry name" value="CALPAIN"/>
    <property type="match status" value="1"/>
</dbReference>
<dbReference type="SUPFAM" id="SSF54001">
    <property type="entry name" value="Cysteine proteinases"/>
    <property type="match status" value="1"/>
</dbReference>
<accession>W2RW43</accession>
<evidence type="ECO:0000256" key="3">
    <source>
        <dbReference type="ARBA" id="ARBA00022801"/>
    </source>
</evidence>
<feature type="region of interest" description="Disordered" evidence="7">
    <location>
        <begin position="686"/>
        <end position="734"/>
    </location>
</feature>
<keyword evidence="4 6" id="KW-0788">Thiol protease</keyword>
<feature type="compositionally biased region" description="Basic and acidic residues" evidence="7">
    <location>
        <begin position="763"/>
        <end position="772"/>
    </location>
</feature>
<feature type="region of interest" description="Disordered" evidence="7">
    <location>
        <begin position="40"/>
        <end position="69"/>
    </location>
</feature>
<dbReference type="InterPro" id="IPR001300">
    <property type="entry name" value="Peptidase_C2_calpain_cat"/>
</dbReference>
<dbReference type="InterPro" id="IPR022684">
    <property type="entry name" value="Calpain_cysteine_protease"/>
</dbReference>
<feature type="compositionally biased region" description="Polar residues" evidence="7">
    <location>
        <begin position="849"/>
        <end position="860"/>
    </location>
</feature>
<feature type="active site" evidence="5 6">
    <location>
        <position position="359"/>
    </location>
</feature>
<name>W2RW43_CYPE1</name>
<feature type="compositionally biased region" description="Basic and acidic residues" evidence="7">
    <location>
        <begin position="1027"/>
        <end position="1036"/>
    </location>
</feature>